<gene>
    <name evidence="1" type="ORF">AVEN_30173_1</name>
</gene>
<name>A0A4Y2KRC9_ARAVE</name>
<protein>
    <submittedName>
        <fullName evidence="1">Uncharacterized protein</fullName>
    </submittedName>
</protein>
<organism evidence="1 2">
    <name type="scientific">Araneus ventricosus</name>
    <name type="common">Orbweaver spider</name>
    <name type="synonym">Epeira ventricosa</name>
    <dbReference type="NCBI Taxonomy" id="182803"/>
    <lineage>
        <taxon>Eukaryota</taxon>
        <taxon>Metazoa</taxon>
        <taxon>Ecdysozoa</taxon>
        <taxon>Arthropoda</taxon>
        <taxon>Chelicerata</taxon>
        <taxon>Arachnida</taxon>
        <taxon>Araneae</taxon>
        <taxon>Araneomorphae</taxon>
        <taxon>Entelegynae</taxon>
        <taxon>Araneoidea</taxon>
        <taxon>Araneidae</taxon>
        <taxon>Araneus</taxon>
    </lineage>
</organism>
<comment type="caution">
    <text evidence="1">The sequence shown here is derived from an EMBL/GenBank/DDBJ whole genome shotgun (WGS) entry which is preliminary data.</text>
</comment>
<sequence length="128" mass="14260">MYCNKNRSVDVWCKQFNTQDNGELRFIQKYAGKHVAQVTGTIDLAQISNANRQQFTSHNSSSTFRFSNTNSQQITNNDNNSTFNSAQLTGLLTCSADEKTPKSFLSINNNLFSKSGLLILSPIGRDVT</sequence>
<reference evidence="1 2" key="1">
    <citation type="journal article" date="2019" name="Sci. Rep.">
        <title>Orb-weaving spider Araneus ventricosus genome elucidates the spidroin gene catalogue.</title>
        <authorList>
            <person name="Kono N."/>
            <person name="Nakamura H."/>
            <person name="Ohtoshi R."/>
            <person name="Moran D.A.P."/>
            <person name="Shinohara A."/>
            <person name="Yoshida Y."/>
            <person name="Fujiwara M."/>
            <person name="Mori M."/>
            <person name="Tomita M."/>
            <person name="Arakawa K."/>
        </authorList>
    </citation>
    <scope>NUCLEOTIDE SEQUENCE [LARGE SCALE GENOMIC DNA]</scope>
</reference>
<dbReference type="EMBL" id="BGPR01004908">
    <property type="protein sequence ID" value="GBN04709.1"/>
    <property type="molecule type" value="Genomic_DNA"/>
</dbReference>
<keyword evidence="2" id="KW-1185">Reference proteome</keyword>
<proteinExistence type="predicted"/>
<evidence type="ECO:0000313" key="2">
    <source>
        <dbReference type="Proteomes" id="UP000499080"/>
    </source>
</evidence>
<dbReference type="Proteomes" id="UP000499080">
    <property type="component" value="Unassembled WGS sequence"/>
</dbReference>
<evidence type="ECO:0000313" key="1">
    <source>
        <dbReference type="EMBL" id="GBN04709.1"/>
    </source>
</evidence>
<accession>A0A4Y2KRC9</accession>
<dbReference type="AlphaFoldDB" id="A0A4Y2KRC9"/>